<accession>T1IJJ9</accession>
<name>T1IJJ9_STRMM</name>
<evidence type="ECO:0000313" key="2">
    <source>
        <dbReference type="EnsemblMetazoa" id="SMAR001069-PA"/>
    </source>
</evidence>
<dbReference type="Proteomes" id="UP000014500">
    <property type="component" value="Unassembled WGS sequence"/>
</dbReference>
<dbReference type="AlphaFoldDB" id="T1IJJ9"/>
<dbReference type="HOGENOM" id="CLU_2087851_0_0_1"/>
<dbReference type="STRING" id="126957.T1IJJ9"/>
<dbReference type="EMBL" id="JH430312">
    <property type="status" value="NOT_ANNOTATED_CDS"/>
    <property type="molecule type" value="Genomic_DNA"/>
</dbReference>
<feature type="domain" description="DEAD-box helicase OB fold" evidence="1">
    <location>
        <begin position="28"/>
        <end position="80"/>
    </location>
</feature>
<dbReference type="EnsemblMetazoa" id="SMAR001069-RA">
    <property type="protein sequence ID" value="SMAR001069-PA"/>
    <property type="gene ID" value="SMAR001069"/>
</dbReference>
<organism evidence="2 3">
    <name type="scientific">Strigamia maritima</name>
    <name type="common">European centipede</name>
    <name type="synonym">Geophilus maritimus</name>
    <dbReference type="NCBI Taxonomy" id="126957"/>
    <lineage>
        <taxon>Eukaryota</taxon>
        <taxon>Metazoa</taxon>
        <taxon>Ecdysozoa</taxon>
        <taxon>Arthropoda</taxon>
        <taxon>Myriapoda</taxon>
        <taxon>Chilopoda</taxon>
        <taxon>Pleurostigmophora</taxon>
        <taxon>Geophilomorpha</taxon>
        <taxon>Linotaeniidae</taxon>
        <taxon>Strigamia</taxon>
    </lineage>
</organism>
<proteinExistence type="predicted"/>
<dbReference type="eggNOG" id="KOG0922">
    <property type="taxonomic scope" value="Eukaryota"/>
</dbReference>
<evidence type="ECO:0000313" key="3">
    <source>
        <dbReference type="Proteomes" id="UP000014500"/>
    </source>
</evidence>
<reference evidence="3" key="1">
    <citation type="submission" date="2011-05" db="EMBL/GenBank/DDBJ databases">
        <authorList>
            <person name="Richards S.R."/>
            <person name="Qu J."/>
            <person name="Jiang H."/>
            <person name="Jhangiani S.N."/>
            <person name="Agravi P."/>
            <person name="Goodspeed R."/>
            <person name="Gross S."/>
            <person name="Mandapat C."/>
            <person name="Jackson L."/>
            <person name="Mathew T."/>
            <person name="Pu L."/>
            <person name="Thornton R."/>
            <person name="Saada N."/>
            <person name="Wilczek-Boney K.B."/>
            <person name="Lee S."/>
            <person name="Kovar C."/>
            <person name="Wu Y."/>
            <person name="Scherer S.E."/>
            <person name="Worley K.C."/>
            <person name="Muzny D.M."/>
            <person name="Gibbs R."/>
        </authorList>
    </citation>
    <scope>NUCLEOTIDE SEQUENCE</scope>
    <source>
        <strain evidence="3">Brora</strain>
    </source>
</reference>
<protein>
    <recommendedName>
        <fullName evidence="1">DEAD-box helicase OB fold domain-containing protein</fullName>
    </recommendedName>
</protein>
<dbReference type="InterPro" id="IPR011709">
    <property type="entry name" value="DEAD-box_helicase_OB_fold"/>
</dbReference>
<sequence>MVHFIVCFDQSICTFYPIASAIPTPSQLVDDQVVYIHPSSALFSRQPEWVVYHKIVQTTKKYMREVTPIHSNWLVEFAPAFFKYQNLPLYNNLLTLQKFVLEEIKELFSYDHLLGYF</sequence>
<dbReference type="Pfam" id="PF07717">
    <property type="entry name" value="OB_NTP_bind"/>
    <property type="match status" value="1"/>
</dbReference>
<keyword evidence="3" id="KW-1185">Reference proteome</keyword>
<evidence type="ECO:0000259" key="1">
    <source>
        <dbReference type="Pfam" id="PF07717"/>
    </source>
</evidence>
<reference evidence="2" key="2">
    <citation type="submission" date="2015-02" db="UniProtKB">
        <authorList>
            <consortium name="EnsemblMetazoa"/>
        </authorList>
    </citation>
    <scope>IDENTIFICATION</scope>
</reference>